<reference evidence="2" key="2">
    <citation type="submission" date="2023-06" db="EMBL/GenBank/DDBJ databases">
        <authorList>
            <consortium name="Lawrence Berkeley National Laboratory"/>
            <person name="Haridas S."/>
            <person name="Hensen N."/>
            <person name="Bonometti L."/>
            <person name="Westerberg I."/>
            <person name="Brannstrom I.O."/>
            <person name="Guillou S."/>
            <person name="Cros-Aarteil S."/>
            <person name="Calhoun S."/>
            <person name="Kuo A."/>
            <person name="Mondo S."/>
            <person name="Pangilinan J."/>
            <person name="Riley R."/>
            <person name="Labutti K."/>
            <person name="Andreopoulos B."/>
            <person name="Lipzen A."/>
            <person name="Chen C."/>
            <person name="Yanf M."/>
            <person name="Daum C."/>
            <person name="Ng V."/>
            <person name="Clum A."/>
            <person name="Steindorff A."/>
            <person name="Ohm R."/>
            <person name="Martin F."/>
            <person name="Silar P."/>
            <person name="Natvig D."/>
            <person name="Lalanne C."/>
            <person name="Gautier V."/>
            <person name="Ament-Velasquez S.L."/>
            <person name="Kruys A."/>
            <person name="Hutchinson M.I."/>
            <person name="Powell A.J."/>
            <person name="Barry K."/>
            <person name="Miller A.N."/>
            <person name="Grigoriev I.V."/>
            <person name="Debuchy R."/>
            <person name="Gladieux P."/>
            <person name="Thoren M.H."/>
            <person name="Johannesson H."/>
        </authorList>
    </citation>
    <scope>NUCLEOTIDE SEQUENCE</scope>
    <source>
        <strain evidence="2">SMH4131-1</strain>
    </source>
</reference>
<dbReference type="EMBL" id="JAUEPO010000003">
    <property type="protein sequence ID" value="KAK3327763.1"/>
    <property type="molecule type" value="Genomic_DNA"/>
</dbReference>
<keyword evidence="1" id="KW-0472">Membrane</keyword>
<name>A0AAE0IMB7_9PEZI</name>
<evidence type="ECO:0000313" key="3">
    <source>
        <dbReference type="Proteomes" id="UP001286456"/>
    </source>
</evidence>
<dbReference type="Proteomes" id="UP001286456">
    <property type="component" value="Unassembled WGS sequence"/>
</dbReference>
<sequence>MTTRTRVTGGTFHVHVLQFLFAKTQADDAGSPREGKGKESCLNSMALVTGQWQMHDKVTRWWRFGMARLVRRGEVRSVGLWDFGLWVVHLHHELFWLWAWLAWAFFFFCVCIHFPASFGWYWDNGNWMMFYTHTYVVHDANLLVFLVYEWVVVS</sequence>
<gene>
    <name evidence="2" type="ORF">B0T19DRAFT_173213</name>
</gene>
<keyword evidence="1" id="KW-0812">Transmembrane</keyword>
<organism evidence="2 3">
    <name type="scientific">Cercophora scortea</name>
    <dbReference type="NCBI Taxonomy" id="314031"/>
    <lineage>
        <taxon>Eukaryota</taxon>
        <taxon>Fungi</taxon>
        <taxon>Dikarya</taxon>
        <taxon>Ascomycota</taxon>
        <taxon>Pezizomycotina</taxon>
        <taxon>Sordariomycetes</taxon>
        <taxon>Sordariomycetidae</taxon>
        <taxon>Sordariales</taxon>
        <taxon>Lasiosphaeriaceae</taxon>
        <taxon>Cercophora</taxon>
    </lineage>
</organism>
<feature type="transmembrane region" description="Helical" evidence="1">
    <location>
        <begin position="95"/>
        <end position="115"/>
    </location>
</feature>
<accession>A0AAE0IMB7</accession>
<evidence type="ECO:0000313" key="2">
    <source>
        <dbReference type="EMBL" id="KAK3327763.1"/>
    </source>
</evidence>
<proteinExistence type="predicted"/>
<reference evidence="2" key="1">
    <citation type="journal article" date="2023" name="Mol. Phylogenet. Evol.">
        <title>Genome-scale phylogeny and comparative genomics of the fungal order Sordariales.</title>
        <authorList>
            <person name="Hensen N."/>
            <person name="Bonometti L."/>
            <person name="Westerberg I."/>
            <person name="Brannstrom I.O."/>
            <person name="Guillou S."/>
            <person name="Cros-Aarteil S."/>
            <person name="Calhoun S."/>
            <person name="Haridas S."/>
            <person name="Kuo A."/>
            <person name="Mondo S."/>
            <person name="Pangilinan J."/>
            <person name="Riley R."/>
            <person name="LaButti K."/>
            <person name="Andreopoulos B."/>
            <person name="Lipzen A."/>
            <person name="Chen C."/>
            <person name="Yan M."/>
            <person name="Daum C."/>
            <person name="Ng V."/>
            <person name="Clum A."/>
            <person name="Steindorff A."/>
            <person name="Ohm R.A."/>
            <person name="Martin F."/>
            <person name="Silar P."/>
            <person name="Natvig D.O."/>
            <person name="Lalanne C."/>
            <person name="Gautier V."/>
            <person name="Ament-Velasquez S.L."/>
            <person name="Kruys A."/>
            <person name="Hutchinson M.I."/>
            <person name="Powell A.J."/>
            <person name="Barry K."/>
            <person name="Miller A.N."/>
            <person name="Grigoriev I.V."/>
            <person name="Debuchy R."/>
            <person name="Gladieux P."/>
            <person name="Hiltunen Thoren M."/>
            <person name="Johannesson H."/>
        </authorList>
    </citation>
    <scope>NUCLEOTIDE SEQUENCE</scope>
    <source>
        <strain evidence="2">SMH4131-1</strain>
    </source>
</reference>
<dbReference type="AlphaFoldDB" id="A0AAE0IMB7"/>
<evidence type="ECO:0000256" key="1">
    <source>
        <dbReference type="SAM" id="Phobius"/>
    </source>
</evidence>
<protein>
    <submittedName>
        <fullName evidence="2">Uncharacterized protein</fullName>
    </submittedName>
</protein>
<comment type="caution">
    <text evidence="2">The sequence shown here is derived from an EMBL/GenBank/DDBJ whole genome shotgun (WGS) entry which is preliminary data.</text>
</comment>
<feature type="transmembrane region" description="Helical" evidence="1">
    <location>
        <begin position="135"/>
        <end position="153"/>
    </location>
</feature>
<keyword evidence="3" id="KW-1185">Reference proteome</keyword>
<keyword evidence="1" id="KW-1133">Transmembrane helix</keyword>